<organism evidence="8 9">
    <name type="scientific">Rhodovulum iodosum</name>
    <dbReference type="NCBI Taxonomy" id="68291"/>
    <lineage>
        <taxon>Bacteria</taxon>
        <taxon>Pseudomonadati</taxon>
        <taxon>Pseudomonadota</taxon>
        <taxon>Alphaproteobacteria</taxon>
        <taxon>Rhodobacterales</taxon>
        <taxon>Paracoccaceae</taxon>
        <taxon>Rhodovulum</taxon>
    </lineage>
</organism>
<feature type="domain" description="EamA" evidence="7">
    <location>
        <begin position="162"/>
        <end position="295"/>
    </location>
</feature>
<dbReference type="PANTHER" id="PTHR32322">
    <property type="entry name" value="INNER MEMBRANE TRANSPORTER"/>
    <property type="match status" value="1"/>
</dbReference>
<feature type="transmembrane region" description="Helical" evidence="6">
    <location>
        <begin position="103"/>
        <end position="126"/>
    </location>
</feature>
<dbReference type="EMBL" id="JBEHHI010000001">
    <property type="protein sequence ID" value="MEX5727520.1"/>
    <property type="molecule type" value="Genomic_DNA"/>
</dbReference>
<evidence type="ECO:0000256" key="5">
    <source>
        <dbReference type="ARBA" id="ARBA00023136"/>
    </source>
</evidence>
<comment type="caution">
    <text evidence="8">The sequence shown here is derived from an EMBL/GenBank/DDBJ whole genome shotgun (WGS) entry which is preliminary data.</text>
</comment>
<feature type="transmembrane region" description="Helical" evidence="6">
    <location>
        <begin position="191"/>
        <end position="210"/>
    </location>
</feature>
<feature type="transmembrane region" description="Helical" evidence="6">
    <location>
        <begin position="278"/>
        <end position="295"/>
    </location>
</feature>
<feature type="transmembrane region" description="Helical" evidence="6">
    <location>
        <begin position="222"/>
        <end position="244"/>
    </location>
</feature>
<evidence type="ECO:0000256" key="4">
    <source>
        <dbReference type="ARBA" id="ARBA00022989"/>
    </source>
</evidence>
<evidence type="ECO:0000256" key="1">
    <source>
        <dbReference type="ARBA" id="ARBA00004141"/>
    </source>
</evidence>
<accession>A0ABV3XQA6</accession>
<feature type="transmembrane region" description="Helical" evidence="6">
    <location>
        <begin position="46"/>
        <end position="65"/>
    </location>
</feature>
<dbReference type="Pfam" id="PF00892">
    <property type="entry name" value="EamA"/>
    <property type="match status" value="2"/>
</dbReference>
<feature type="transmembrane region" description="Helical" evidence="6">
    <location>
        <begin position="133"/>
        <end position="150"/>
    </location>
</feature>
<keyword evidence="9" id="KW-1185">Reference proteome</keyword>
<evidence type="ECO:0000259" key="7">
    <source>
        <dbReference type="Pfam" id="PF00892"/>
    </source>
</evidence>
<dbReference type="SUPFAM" id="SSF103481">
    <property type="entry name" value="Multidrug resistance efflux transporter EmrE"/>
    <property type="match status" value="2"/>
</dbReference>
<comment type="similarity">
    <text evidence="2">Belongs to the EamA transporter family.</text>
</comment>
<dbReference type="InterPro" id="IPR050638">
    <property type="entry name" value="AA-Vitamin_Transporters"/>
</dbReference>
<proteinExistence type="inferred from homology"/>
<protein>
    <submittedName>
        <fullName evidence="8">Drug/metabolite transporter (DMT)-like permease</fullName>
    </submittedName>
</protein>
<reference evidence="8 9" key="1">
    <citation type="submission" date="2024-06" db="EMBL/GenBank/DDBJ databases">
        <title>Genome of Rhodovulum iodosum, a marine photoferrotroph.</title>
        <authorList>
            <person name="Bianchini G."/>
            <person name="Nikeleit V."/>
            <person name="Kappler A."/>
            <person name="Bryce C."/>
            <person name="Sanchez-Baracaldo P."/>
        </authorList>
    </citation>
    <scope>NUCLEOTIDE SEQUENCE [LARGE SCALE GENOMIC DNA]</scope>
    <source>
        <strain evidence="8 9">UT/N1</strain>
    </source>
</reference>
<keyword evidence="4 6" id="KW-1133">Transmembrane helix</keyword>
<gene>
    <name evidence="8" type="ORF">Ga0609869_000873</name>
</gene>
<feature type="domain" description="EamA" evidence="7">
    <location>
        <begin position="16"/>
        <end position="147"/>
    </location>
</feature>
<feature type="transmembrane region" description="Helical" evidence="6">
    <location>
        <begin position="162"/>
        <end position="179"/>
    </location>
</feature>
<dbReference type="PANTHER" id="PTHR32322:SF2">
    <property type="entry name" value="EAMA DOMAIN-CONTAINING PROTEIN"/>
    <property type="match status" value="1"/>
</dbReference>
<evidence type="ECO:0000313" key="9">
    <source>
        <dbReference type="Proteomes" id="UP001560019"/>
    </source>
</evidence>
<dbReference type="InterPro" id="IPR037185">
    <property type="entry name" value="EmrE-like"/>
</dbReference>
<keyword evidence="3 6" id="KW-0812">Transmembrane</keyword>
<name>A0ABV3XQA6_9RHOB</name>
<keyword evidence="5 6" id="KW-0472">Membrane</keyword>
<evidence type="ECO:0000313" key="8">
    <source>
        <dbReference type="EMBL" id="MEX5727520.1"/>
    </source>
</evidence>
<comment type="subcellular location">
    <subcellularLocation>
        <location evidence="1">Membrane</location>
        <topology evidence="1">Multi-pass membrane protein</topology>
    </subcellularLocation>
</comment>
<dbReference type="Proteomes" id="UP001560019">
    <property type="component" value="Unassembled WGS sequence"/>
</dbReference>
<dbReference type="InterPro" id="IPR000620">
    <property type="entry name" value="EamA_dom"/>
</dbReference>
<evidence type="ECO:0000256" key="3">
    <source>
        <dbReference type="ARBA" id="ARBA00022692"/>
    </source>
</evidence>
<sequence>MQMTEAPDRSAVPAMAALTLAAFFWSGNFIAGRALGGTIPPLELNVIRWALCLALLLPLAVPALVRCRAELAEHWRLIVLLGLTGIAAFHTMVYQALTLTPAVNALLILSLAPVVTVIGGAIWNGFRPGKAQFAGLAISAVGAGIIVVSGRGNMRAGFADAGSLWMLGAILVWAAYSLLLRRRPATLPQDVTLTASVIVGLCVMAPLLAIQGVQPIPMTGPIIAALGYIALCASLLGFLLWSWGLDRIGPERAGQFLHLMPVFGTVLAVALLGERLTLTHVSGGALAVCGIVLVNRR</sequence>
<feature type="transmembrane region" description="Helical" evidence="6">
    <location>
        <begin position="256"/>
        <end position="272"/>
    </location>
</feature>
<feature type="transmembrane region" description="Helical" evidence="6">
    <location>
        <begin position="77"/>
        <end position="97"/>
    </location>
</feature>
<evidence type="ECO:0000256" key="2">
    <source>
        <dbReference type="ARBA" id="ARBA00007362"/>
    </source>
</evidence>
<evidence type="ECO:0000256" key="6">
    <source>
        <dbReference type="SAM" id="Phobius"/>
    </source>
</evidence>
<dbReference type="RefSeq" id="WP_125403106.1">
    <property type="nucleotide sequence ID" value="NZ_JBEHHI010000001.1"/>
</dbReference>